<comment type="caution">
    <text evidence="1">The sequence shown here is derived from an EMBL/GenBank/DDBJ whole genome shotgun (WGS) entry which is preliminary data.</text>
</comment>
<dbReference type="RefSeq" id="WP_006943027.1">
    <property type="nucleotide sequence ID" value="NZ_GL538209.1"/>
</dbReference>
<proteinExistence type="predicted"/>
<sequence>MSVLTEKQIKYGFNYYHNDDAHPKSVVTVSEYTGEKELVINCTQLEDTYSSRDKKRILREWCEFLLENPDAFSKLVFCTRMPQELFDAVCCQRKLTDLHIKWGVYPDISKLEHLQSLKYLHLGSGRSVSSINPIAKLKNLVALSIENFQKIEDYSALSALKHLESLSLEGDFAAPRNLRLQSLSFLRHMPRLRSFSLLTARVLDKDYSPLLELIELESLTLKSCKEVKDLYPQLIALPKLKYGTLVTRPYLYNDSVPITHTPNTSPN</sequence>
<dbReference type="EMBL" id="AECS01000040">
    <property type="protein sequence ID" value="EFQ03480.1"/>
    <property type="molecule type" value="Genomic_DNA"/>
</dbReference>
<evidence type="ECO:0000313" key="2">
    <source>
        <dbReference type="Proteomes" id="UP000003195"/>
    </source>
</evidence>
<reference evidence="1 2" key="1">
    <citation type="submission" date="2010-08" db="EMBL/GenBank/DDBJ databases">
        <authorList>
            <person name="Weinstock G."/>
            <person name="Sodergren E."/>
            <person name="Clifton S."/>
            <person name="Fulton L."/>
            <person name="Fulton B."/>
            <person name="Courtney L."/>
            <person name="Fronick C."/>
            <person name="Harrison M."/>
            <person name="Strong C."/>
            <person name="Farmer C."/>
            <person name="Delahaunty K."/>
            <person name="Markovic C."/>
            <person name="Hall O."/>
            <person name="Minx P."/>
            <person name="Tomlinson C."/>
            <person name="Mitreva M."/>
            <person name="Hou S."/>
            <person name="Chen J."/>
            <person name="Wollam A."/>
            <person name="Pepin K.H."/>
            <person name="Johnson M."/>
            <person name="Bhonagiri V."/>
            <person name="Zhang X."/>
            <person name="Suruliraj S."/>
            <person name="Warren W."/>
            <person name="Chinwalla A."/>
            <person name="Mardis E.R."/>
            <person name="Wilson R.K."/>
        </authorList>
    </citation>
    <scope>NUCLEOTIDE SEQUENCE [LARGE SCALE GENOMIC DNA]</scope>
    <source>
        <strain evidence="1 2">F0359</strain>
    </source>
</reference>
<dbReference type="Proteomes" id="UP000003195">
    <property type="component" value="Unassembled WGS sequence"/>
</dbReference>
<dbReference type="AlphaFoldDB" id="E2ZDY4"/>
<dbReference type="STRING" id="706434.HMPREF9429_01686"/>
<dbReference type="eggNOG" id="COG4886">
    <property type="taxonomic scope" value="Bacteria"/>
</dbReference>
<keyword evidence="2" id="KW-1185">Reference proteome</keyword>
<evidence type="ECO:0000313" key="1">
    <source>
        <dbReference type="EMBL" id="EFQ03480.1"/>
    </source>
</evidence>
<dbReference type="OrthoDB" id="5965518at2"/>
<gene>
    <name evidence="1" type="ORF">HMPREF9429_01686</name>
</gene>
<evidence type="ECO:0008006" key="3">
    <source>
        <dbReference type="Google" id="ProtNLM"/>
    </source>
</evidence>
<dbReference type="SUPFAM" id="SSF52058">
    <property type="entry name" value="L domain-like"/>
    <property type="match status" value="1"/>
</dbReference>
<accession>E2ZDY4</accession>
<name>E2ZDY4_9FIRM</name>
<protein>
    <recommendedName>
        <fullName evidence="3">Leucine Rich Repeat protein</fullName>
    </recommendedName>
</protein>
<organism evidence="1 2">
    <name type="scientific">Megasphaera micronuciformis F0359</name>
    <dbReference type="NCBI Taxonomy" id="706434"/>
    <lineage>
        <taxon>Bacteria</taxon>
        <taxon>Bacillati</taxon>
        <taxon>Bacillota</taxon>
        <taxon>Negativicutes</taxon>
        <taxon>Veillonellales</taxon>
        <taxon>Veillonellaceae</taxon>
        <taxon>Megasphaera</taxon>
    </lineage>
</organism>
<dbReference type="InterPro" id="IPR032675">
    <property type="entry name" value="LRR_dom_sf"/>
</dbReference>
<dbReference type="HOGENOM" id="CLU_1072635_0_0_9"/>
<dbReference type="Gene3D" id="3.80.10.10">
    <property type="entry name" value="Ribonuclease Inhibitor"/>
    <property type="match status" value="1"/>
</dbReference>